<evidence type="ECO:0000259" key="2">
    <source>
        <dbReference type="PROSITE" id="PS50943"/>
    </source>
</evidence>
<protein>
    <submittedName>
        <fullName evidence="3">DNA-binding helix-turn-helix protein</fullName>
    </submittedName>
</protein>
<organism evidence="3 4">
    <name type="scientific">Marvinbryantia formatexigens DSM 14469</name>
    <dbReference type="NCBI Taxonomy" id="478749"/>
    <lineage>
        <taxon>Bacteria</taxon>
        <taxon>Bacillati</taxon>
        <taxon>Bacillota</taxon>
        <taxon>Clostridia</taxon>
        <taxon>Lachnospirales</taxon>
        <taxon>Lachnospiraceae</taxon>
        <taxon>Marvinbryantia</taxon>
    </lineage>
</organism>
<dbReference type="PANTHER" id="PTHR46558:SF11">
    <property type="entry name" value="HTH-TYPE TRANSCRIPTIONAL REGULATOR XRE"/>
    <property type="match status" value="1"/>
</dbReference>
<keyword evidence="1 3" id="KW-0238">DNA-binding</keyword>
<evidence type="ECO:0000313" key="4">
    <source>
        <dbReference type="Proteomes" id="UP000005561"/>
    </source>
</evidence>
<reference evidence="3" key="1">
    <citation type="submission" date="2009-07" db="EMBL/GenBank/DDBJ databases">
        <authorList>
            <person name="Weinstock G."/>
            <person name="Sodergren E."/>
            <person name="Clifton S."/>
            <person name="Fulton L."/>
            <person name="Fulton B."/>
            <person name="Courtney L."/>
            <person name="Fronick C."/>
            <person name="Harrison M."/>
            <person name="Strong C."/>
            <person name="Farmer C."/>
            <person name="Delahaunty K."/>
            <person name="Markovic C."/>
            <person name="Hall O."/>
            <person name="Minx P."/>
            <person name="Tomlinson C."/>
            <person name="Mitreva M."/>
            <person name="Nelson J."/>
            <person name="Hou S."/>
            <person name="Wollam A."/>
            <person name="Pepin K.H."/>
            <person name="Johnson M."/>
            <person name="Bhonagiri V."/>
            <person name="Nash W.E."/>
            <person name="Warren W."/>
            <person name="Chinwalla A."/>
            <person name="Mardis E.R."/>
            <person name="Wilson R.K."/>
        </authorList>
    </citation>
    <scope>NUCLEOTIDE SEQUENCE [LARGE SCALE GENOMIC DNA]</scope>
    <source>
        <strain evidence="3">DSM 14469</strain>
    </source>
</reference>
<sequence length="85" mass="10419">MQRSQDIMKQYKRIRELREDRDLTQAKMAHTLNITQRTYSRYENADSMMPLDILVKLADFHDVSTDYLLERTDIKKRYPREKEHE</sequence>
<dbReference type="eggNOG" id="COG1396">
    <property type="taxonomic scope" value="Bacteria"/>
</dbReference>
<name>C6LBQ0_9FIRM</name>
<dbReference type="GO" id="GO:0003677">
    <property type="term" value="F:DNA binding"/>
    <property type="evidence" value="ECO:0007669"/>
    <property type="project" value="UniProtKB-KW"/>
</dbReference>
<proteinExistence type="predicted"/>
<keyword evidence="4" id="KW-1185">Reference proteome</keyword>
<feature type="domain" description="HTH cro/C1-type" evidence="2">
    <location>
        <begin position="14"/>
        <end position="68"/>
    </location>
</feature>
<gene>
    <name evidence="3" type="ORF">BRYFOR_06045</name>
</gene>
<accession>C6LBQ0</accession>
<evidence type="ECO:0000313" key="3">
    <source>
        <dbReference type="EMBL" id="EET61853.1"/>
    </source>
</evidence>
<dbReference type="SMART" id="SM00530">
    <property type="entry name" value="HTH_XRE"/>
    <property type="match status" value="1"/>
</dbReference>
<dbReference type="EMBL" id="ACCL02000004">
    <property type="protein sequence ID" value="EET61853.1"/>
    <property type="molecule type" value="Genomic_DNA"/>
</dbReference>
<dbReference type="Gene3D" id="1.10.260.40">
    <property type="entry name" value="lambda repressor-like DNA-binding domains"/>
    <property type="match status" value="1"/>
</dbReference>
<dbReference type="InterPro" id="IPR001387">
    <property type="entry name" value="Cro/C1-type_HTH"/>
</dbReference>
<dbReference type="PROSITE" id="PS50943">
    <property type="entry name" value="HTH_CROC1"/>
    <property type="match status" value="1"/>
</dbReference>
<dbReference type="CDD" id="cd00093">
    <property type="entry name" value="HTH_XRE"/>
    <property type="match status" value="1"/>
</dbReference>
<dbReference type="AlphaFoldDB" id="C6LBQ0"/>
<dbReference type="Pfam" id="PF01381">
    <property type="entry name" value="HTH_3"/>
    <property type="match status" value="1"/>
</dbReference>
<comment type="caution">
    <text evidence="3">The sequence shown here is derived from an EMBL/GenBank/DDBJ whole genome shotgun (WGS) entry which is preliminary data.</text>
</comment>
<dbReference type="PANTHER" id="PTHR46558">
    <property type="entry name" value="TRACRIPTIONAL REGULATORY PROTEIN-RELATED-RELATED"/>
    <property type="match status" value="1"/>
</dbReference>
<dbReference type="STRING" id="168384.SAMN05660368_00594"/>
<dbReference type="Proteomes" id="UP000005561">
    <property type="component" value="Unassembled WGS sequence"/>
</dbReference>
<dbReference type="InterPro" id="IPR010982">
    <property type="entry name" value="Lambda_DNA-bd_dom_sf"/>
</dbReference>
<evidence type="ECO:0000256" key="1">
    <source>
        <dbReference type="ARBA" id="ARBA00023125"/>
    </source>
</evidence>
<dbReference type="SUPFAM" id="SSF47413">
    <property type="entry name" value="lambda repressor-like DNA-binding domains"/>
    <property type="match status" value="1"/>
</dbReference>